<proteinExistence type="predicted"/>
<evidence type="ECO:0000313" key="1">
    <source>
        <dbReference type="EMBL" id="GAA3595276.1"/>
    </source>
</evidence>
<dbReference type="Proteomes" id="UP001500707">
    <property type="component" value="Unassembled WGS sequence"/>
</dbReference>
<name>A0ABP6Z1F6_9ACTN</name>
<protein>
    <submittedName>
        <fullName evidence="1">Uncharacterized protein</fullName>
    </submittedName>
</protein>
<comment type="caution">
    <text evidence="1">The sequence shown here is derived from an EMBL/GenBank/DDBJ whole genome shotgun (WGS) entry which is preliminary data.</text>
</comment>
<sequence length="97" mass="10087">MTDLRCPAAHPEDPTPCVGPVAVTVLDAVNAGCNGCEHHGARLLASIEGGRVYPLPDAPAGAAIRTFTAAGSLRPFPWRTETQDAAPSLTNIADKLR</sequence>
<evidence type="ECO:0000313" key="2">
    <source>
        <dbReference type="Proteomes" id="UP001500707"/>
    </source>
</evidence>
<dbReference type="RefSeq" id="WP_346186723.1">
    <property type="nucleotide sequence ID" value="NZ_BAABCE010000037.1"/>
</dbReference>
<reference evidence="2" key="1">
    <citation type="journal article" date="2019" name="Int. J. Syst. Evol. Microbiol.">
        <title>The Global Catalogue of Microorganisms (GCM) 10K type strain sequencing project: providing services to taxonomists for standard genome sequencing and annotation.</title>
        <authorList>
            <consortium name="The Broad Institute Genomics Platform"/>
            <consortium name="The Broad Institute Genome Sequencing Center for Infectious Disease"/>
            <person name="Wu L."/>
            <person name="Ma J."/>
        </authorList>
    </citation>
    <scope>NUCLEOTIDE SEQUENCE [LARGE SCALE GENOMIC DNA]</scope>
    <source>
        <strain evidence="2">JCM 17656</strain>
    </source>
</reference>
<keyword evidence="2" id="KW-1185">Reference proteome</keyword>
<accession>A0ABP6Z1F6</accession>
<dbReference type="EMBL" id="BAABCE010000037">
    <property type="protein sequence ID" value="GAA3595276.1"/>
    <property type="molecule type" value="Genomic_DNA"/>
</dbReference>
<organism evidence="1 2">
    <name type="scientific">Streptomyces osmaniensis</name>
    <dbReference type="NCBI Taxonomy" id="593134"/>
    <lineage>
        <taxon>Bacteria</taxon>
        <taxon>Bacillati</taxon>
        <taxon>Actinomycetota</taxon>
        <taxon>Actinomycetes</taxon>
        <taxon>Kitasatosporales</taxon>
        <taxon>Streptomycetaceae</taxon>
        <taxon>Streptomyces</taxon>
    </lineage>
</organism>
<gene>
    <name evidence="1" type="ORF">GCM10022295_90660</name>
</gene>